<name>A0A9X3RZ56_9ACTN</name>
<keyword evidence="4" id="KW-1185">Reference proteome</keyword>
<reference evidence="3" key="1">
    <citation type="submission" date="2022-10" db="EMBL/GenBank/DDBJ databases">
        <title>The WGS of Solirubrobacter ginsenosidimutans DSM 21036.</title>
        <authorList>
            <person name="Jiang Z."/>
        </authorList>
    </citation>
    <scope>NUCLEOTIDE SEQUENCE</scope>
    <source>
        <strain evidence="3">DSM 21036</strain>
    </source>
</reference>
<dbReference type="PANTHER" id="PTHR42834">
    <property type="entry name" value="ENDONUCLEASE/EXONUCLEASE/PHOSPHATASE FAMILY PROTEIN (AFU_ORTHOLOGUE AFUA_3G09210)"/>
    <property type="match status" value="1"/>
</dbReference>
<dbReference type="RefSeq" id="WP_270039472.1">
    <property type="nucleotide sequence ID" value="NZ_JAPDOD010000006.1"/>
</dbReference>
<proteinExistence type="predicted"/>
<sequence length="304" mass="33038">MTFTIATWNLENLFLPGTEAGPPDQATYDTKLASLAAMITQIAPDVLAAQEVGDAQAFEDLRAKLEGEWHAELSPDADDRGIRVGFLSREPFTDVERIRAFPAETDPVRLEDDGTTTTQMGRGALRVQVAGIDLITTHLKSKLLTYAGRFQPKDEDQRARYAGYALALRTAEAITLRDHATTLLKEGRTVVVLGDLNDEPLAATTQILLGPPGSEFKTGGFDKPDKGDPQRLWNLAPMLPEGRAFSRIFSGRPELIDHILVSHPLAQALQAVDTGTTDLPSITGPRPASDGSDHAPVFARFDLD</sequence>
<dbReference type="InterPro" id="IPR036691">
    <property type="entry name" value="Endo/exonu/phosph_ase_sf"/>
</dbReference>
<evidence type="ECO:0000313" key="4">
    <source>
        <dbReference type="Proteomes" id="UP001149140"/>
    </source>
</evidence>
<keyword evidence="3" id="KW-0540">Nuclease</keyword>
<evidence type="ECO:0000256" key="1">
    <source>
        <dbReference type="SAM" id="MobiDB-lite"/>
    </source>
</evidence>
<accession>A0A9X3RZ56</accession>
<dbReference type="PANTHER" id="PTHR42834:SF1">
    <property type="entry name" value="ENDONUCLEASE_EXONUCLEASE_PHOSPHATASE FAMILY PROTEIN (AFU_ORTHOLOGUE AFUA_3G09210)"/>
    <property type="match status" value="1"/>
</dbReference>
<evidence type="ECO:0000313" key="3">
    <source>
        <dbReference type="EMBL" id="MDA0160560.1"/>
    </source>
</evidence>
<dbReference type="InterPro" id="IPR005135">
    <property type="entry name" value="Endo/exonuclease/phosphatase"/>
</dbReference>
<keyword evidence="3" id="KW-0255">Endonuclease</keyword>
<gene>
    <name evidence="3" type="ORF">OM076_09815</name>
</gene>
<organism evidence="3 4">
    <name type="scientific">Solirubrobacter ginsenosidimutans</name>
    <dbReference type="NCBI Taxonomy" id="490573"/>
    <lineage>
        <taxon>Bacteria</taxon>
        <taxon>Bacillati</taxon>
        <taxon>Actinomycetota</taxon>
        <taxon>Thermoleophilia</taxon>
        <taxon>Solirubrobacterales</taxon>
        <taxon>Solirubrobacteraceae</taxon>
        <taxon>Solirubrobacter</taxon>
    </lineage>
</organism>
<dbReference type="EMBL" id="JAPDOD010000006">
    <property type="protein sequence ID" value="MDA0160560.1"/>
    <property type="molecule type" value="Genomic_DNA"/>
</dbReference>
<dbReference type="Pfam" id="PF03372">
    <property type="entry name" value="Exo_endo_phos"/>
    <property type="match status" value="1"/>
</dbReference>
<feature type="region of interest" description="Disordered" evidence="1">
    <location>
        <begin position="276"/>
        <end position="296"/>
    </location>
</feature>
<comment type="caution">
    <text evidence="3">The sequence shown here is derived from an EMBL/GenBank/DDBJ whole genome shotgun (WGS) entry which is preliminary data.</text>
</comment>
<dbReference type="GO" id="GO:0004519">
    <property type="term" value="F:endonuclease activity"/>
    <property type="evidence" value="ECO:0007669"/>
    <property type="project" value="UniProtKB-KW"/>
</dbReference>
<dbReference type="Gene3D" id="3.60.10.10">
    <property type="entry name" value="Endonuclease/exonuclease/phosphatase"/>
    <property type="match status" value="1"/>
</dbReference>
<dbReference type="Proteomes" id="UP001149140">
    <property type="component" value="Unassembled WGS sequence"/>
</dbReference>
<keyword evidence="3" id="KW-0378">Hydrolase</keyword>
<feature type="domain" description="Endonuclease/exonuclease/phosphatase" evidence="2">
    <location>
        <begin position="6"/>
        <end position="294"/>
    </location>
</feature>
<dbReference type="AlphaFoldDB" id="A0A9X3RZ56"/>
<evidence type="ECO:0000259" key="2">
    <source>
        <dbReference type="Pfam" id="PF03372"/>
    </source>
</evidence>
<protein>
    <submittedName>
        <fullName evidence="3">Endonuclease/exonuclease/phosphatase family protein</fullName>
    </submittedName>
</protein>
<dbReference type="SUPFAM" id="SSF56219">
    <property type="entry name" value="DNase I-like"/>
    <property type="match status" value="1"/>
</dbReference>